<name>A0A392RV64_9FABA</name>
<protein>
    <submittedName>
        <fullName evidence="2">Uncharacterized protein</fullName>
    </submittedName>
</protein>
<feature type="compositionally biased region" description="Basic and acidic residues" evidence="1">
    <location>
        <begin position="11"/>
        <end position="25"/>
    </location>
</feature>
<organism evidence="2 3">
    <name type="scientific">Trifolium medium</name>
    <dbReference type="NCBI Taxonomy" id="97028"/>
    <lineage>
        <taxon>Eukaryota</taxon>
        <taxon>Viridiplantae</taxon>
        <taxon>Streptophyta</taxon>
        <taxon>Embryophyta</taxon>
        <taxon>Tracheophyta</taxon>
        <taxon>Spermatophyta</taxon>
        <taxon>Magnoliopsida</taxon>
        <taxon>eudicotyledons</taxon>
        <taxon>Gunneridae</taxon>
        <taxon>Pentapetalae</taxon>
        <taxon>rosids</taxon>
        <taxon>fabids</taxon>
        <taxon>Fabales</taxon>
        <taxon>Fabaceae</taxon>
        <taxon>Papilionoideae</taxon>
        <taxon>50 kb inversion clade</taxon>
        <taxon>NPAAA clade</taxon>
        <taxon>Hologalegina</taxon>
        <taxon>IRL clade</taxon>
        <taxon>Trifolieae</taxon>
        <taxon>Trifolium</taxon>
    </lineage>
</organism>
<sequence>ARLNDVAAAQSREREAEKKDIKEHGQPAVLHASLEQERSQLAVLNNRLQKAATIGIRAFALGFEEALKQVEANYPDVELDRSIFKPPNRSAVKTQPHV</sequence>
<evidence type="ECO:0000313" key="2">
    <source>
        <dbReference type="EMBL" id="MCI39495.1"/>
    </source>
</evidence>
<feature type="region of interest" description="Disordered" evidence="1">
    <location>
        <begin position="1"/>
        <end position="26"/>
    </location>
</feature>
<accession>A0A392RV64</accession>
<dbReference type="AlphaFoldDB" id="A0A392RV64"/>
<feature type="non-terminal residue" evidence="2">
    <location>
        <position position="98"/>
    </location>
</feature>
<dbReference type="EMBL" id="LXQA010268011">
    <property type="protein sequence ID" value="MCI39495.1"/>
    <property type="molecule type" value="Genomic_DNA"/>
</dbReference>
<reference evidence="2 3" key="1">
    <citation type="journal article" date="2018" name="Front. Plant Sci.">
        <title>Red Clover (Trifolium pratense) and Zigzag Clover (T. medium) - A Picture of Genomic Similarities and Differences.</title>
        <authorList>
            <person name="Dluhosova J."/>
            <person name="Istvanek J."/>
            <person name="Nedelnik J."/>
            <person name="Repkova J."/>
        </authorList>
    </citation>
    <scope>NUCLEOTIDE SEQUENCE [LARGE SCALE GENOMIC DNA]</scope>
    <source>
        <strain evidence="3">cv. 10/8</strain>
        <tissue evidence="2">Leaf</tissue>
    </source>
</reference>
<feature type="non-terminal residue" evidence="2">
    <location>
        <position position="1"/>
    </location>
</feature>
<comment type="caution">
    <text evidence="2">The sequence shown here is derived from an EMBL/GenBank/DDBJ whole genome shotgun (WGS) entry which is preliminary data.</text>
</comment>
<evidence type="ECO:0000256" key="1">
    <source>
        <dbReference type="SAM" id="MobiDB-lite"/>
    </source>
</evidence>
<proteinExistence type="predicted"/>
<dbReference type="Proteomes" id="UP000265520">
    <property type="component" value="Unassembled WGS sequence"/>
</dbReference>
<evidence type="ECO:0000313" key="3">
    <source>
        <dbReference type="Proteomes" id="UP000265520"/>
    </source>
</evidence>
<keyword evidence="3" id="KW-1185">Reference proteome</keyword>